<evidence type="ECO:0000313" key="3">
    <source>
        <dbReference type="EMBL" id="SCO71493.1"/>
    </source>
</evidence>
<proteinExistence type="predicted"/>
<reference evidence="3 4" key="1">
    <citation type="submission" date="2016-07" db="EMBL/GenBank/DDBJ databases">
        <authorList>
            <consortium name="Pathogen Informatics"/>
        </authorList>
    </citation>
    <scope>NUCLEOTIDE SEQUENCE [LARGE SCALE GENOMIC DNA]</scope>
</reference>
<organism evidence="3 4">
    <name type="scientific">Plasmodium vivax</name>
    <name type="common">malaria parasite P. vivax</name>
    <dbReference type="NCBI Taxonomy" id="5855"/>
    <lineage>
        <taxon>Eukaryota</taxon>
        <taxon>Sar</taxon>
        <taxon>Alveolata</taxon>
        <taxon>Apicomplexa</taxon>
        <taxon>Aconoidasida</taxon>
        <taxon>Haemosporida</taxon>
        <taxon>Plasmodiidae</taxon>
        <taxon>Plasmodium</taxon>
        <taxon>Plasmodium (Plasmodium)</taxon>
    </lineage>
</organism>
<keyword evidence="2" id="KW-0812">Transmembrane</keyword>
<dbReference type="Proteomes" id="UP000305196">
    <property type="component" value="Chromosome 5"/>
</dbReference>
<feature type="compositionally biased region" description="Basic and acidic residues" evidence="1">
    <location>
        <begin position="830"/>
        <end position="863"/>
    </location>
</feature>
<name>A0A1G4H9B4_PLAVI</name>
<gene>
    <name evidence="3" type="ORF">PVC01_050035900</name>
</gene>
<sequence length="883" mass="104764">MADEIVEKALESLKKEDTFRTKDELHLLYQKFEENDLHDSPEICIKETGLNIISEGDDKIVELCSKVESILKKFNSLCSTKNGPSGNNCCDYLIYWIYGELIEGKYTPYSVHWLYRKIQELLEKYQRDTNTNPKCNEYFTRVFSIENLKNKKYLHDFLVYFNYIKGILESETPHKKDYCDYIYYILQLYNNIKESCYSRIPEACPDEIKLFQDKIRGNELSLVKNKCYHIFQEFKLSNWDAILDQLQKEQTMHVERVKKPFKYSKLINYDIFHYLKIYQEAEPSDQDKKKNVPNEIKQCTKINSDNHGDPTKLKLICEDFIIYLFKLSKTKINSIHYLDYLNYWLNKKLKEIKINATKFIGIIDNILSYNFSSNSLYNHFKHSVYDMNDKNFKEMNILYDLYDNYNKFLNISKTKFRRYNNECLNKYITGINKCYHTENKRFYKALKKFLSIFDGKNLENCEDQSKIELFSLCEILQRHENDIIQQNCTSSCETIKNTNFKTSKGVYDHEQVLNILTAHEKYEKLDNQAVEESTCSKYCEDFIFMDDKHEDFNLLCAKMATNLKKLKSVLEDVPSPDDRCTYLIFWAYEKIMNILNKNPSNRSNYYAINLLNQVLYTVNKDLSSSEKCSYNFDGALSDWEKEKYLHDYFKNFEKLDKNIGKNSSDCKTYLEYLKLISELYMKDLKSCCSRYTNSDQPYLGVCPKYFKCEKKYFPHSLISRLNCGNENTDINVDKIFNDLIVDHDVVMLTRMSNPTASNYSLNGSLQNLVSHLMGDRFNSAMFYSYSFLGISFLFFLLYKVTNRKSKSSKISHQMDIAMSDMQMQYEENPPLERKKPPLERKKPPLERKKPPLERKKPPLERKPPPKKKSPRNERIRIAYASNN</sequence>
<evidence type="ECO:0000313" key="4">
    <source>
        <dbReference type="Proteomes" id="UP000305196"/>
    </source>
</evidence>
<accession>A0A1G4H9B4</accession>
<feature type="transmembrane region" description="Helical" evidence="2">
    <location>
        <begin position="780"/>
        <end position="798"/>
    </location>
</feature>
<dbReference type="AlphaFoldDB" id="A0A1G4H9B4"/>
<feature type="region of interest" description="Disordered" evidence="1">
    <location>
        <begin position="826"/>
        <end position="883"/>
    </location>
</feature>
<evidence type="ECO:0000256" key="2">
    <source>
        <dbReference type="SAM" id="Phobius"/>
    </source>
</evidence>
<dbReference type="VEuPathDB" id="PlasmoDB:PVP01_0533400"/>
<dbReference type="Pfam" id="PF05795">
    <property type="entry name" value="Plasmodium_Vir"/>
    <property type="match status" value="3"/>
</dbReference>
<dbReference type="EMBL" id="LT615260">
    <property type="protein sequence ID" value="SCO71493.1"/>
    <property type="molecule type" value="Genomic_DNA"/>
</dbReference>
<evidence type="ECO:0000256" key="1">
    <source>
        <dbReference type="SAM" id="MobiDB-lite"/>
    </source>
</evidence>
<keyword evidence="2" id="KW-0472">Membrane</keyword>
<keyword evidence="2" id="KW-1133">Transmembrane helix</keyword>
<dbReference type="VEuPathDB" id="PlasmoDB:PVW1_050038700"/>
<dbReference type="VEuPathDB" id="PlasmoDB:PVX_090290"/>
<protein>
    <submittedName>
        <fullName evidence="3">VIR protein</fullName>
    </submittedName>
</protein>
<dbReference type="InterPro" id="IPR008780">
    <property type="entry name" value="Plasmodium_Vir"/>
</dbReference>
<dbReference type="VEuPathDB" id="PlasmoDB:PVPAM_050041200"/>